<evidence type="ECO:0000256" key="5">
    <source>
        <dbReference type="ARBA" id="ARBA00022989"/>
    </source>
</evidence>
<dbReference type="SUPFAM" id="SSF103473">
    <property type="entry name" value="MFS general substrate transporter"/>
    <property type="match status" value="1"/>
</dbReference>
<dbReference type="InterPro" id="IPR036259">
    <property type="entry name" value="MFS_trans_sf"/>
</dbReference>
<feature type="transmembrane region" description="Helical" evidence="7">
    <location>
        <begin position="260"/>
        <end position="281"/>
    </location>
</feature>
<dbReference type="CDD" id="cd17485">
    <property type="entry name" value="MFS_MFSD3"/>
    <property type="match status" value="1"/>
</dbReference>
<evidence type="ECO:0000256" key="2">
    <source>
        <dbReference type="ARBA" id="ARBA00008335"/>
    </source>
</evidence>
<evidence type="ECO:0000256" key="4">
    <source>
        <dbReference type="ARBA" id="ARBA00022692"/>
    </source>
</evidence>
<feature type="transmembrane region" description="Helical" evidence="7">
    <location>
        <begin position="54"/>
        <end position="75"/>
    </location>
</feature>
<dbReference type="OrthoDB" id="9787815at2"/>
<organism evidence="8 9">
    <name type="scientific">Agrobacterium rubi TR3 = NBRC 13261</name>
    <dbReference type="NCBI Taxonomy" id="1368415"/>
    <lineage>
        <taxon>Bacteria</taxon>
        <taxon>Pseudomonadati</taxon>
        <taxon>Pseudomonadota</taxon>
        <taxon>Alphaproteobacteria</taxon>
        <taxon>Hyphomicrobiales</taxon>
        <taxon>Rhizobiaceae</taxon>
        <taxon>Rhizobium/Agrobacterium group</taxon>
        <taxon>Agrobacterium</taxon>
    </lineage>
</organism>
<evidence type="ECO:0000256" key="3">
    <source>
        <dbReference type="ARBA" id="ARBA00022448"/>
    </source>
</evidence>
<feature type="transmembrane region" description="Helical" evidence="7">
    <location>
        <begin position="225"/>
        <end position="248"/>
    </location>
</feature>
<evidence type="ECO:0000313" key="8">
    <source>
        <dbReference type="EMBL" id="GAK72068.1"/>
    </source>
</evidence>
<dbReference type="GO" id="GO:0022857">
    <property type="term" value="F:transmembrane transporter activity"/>
    <property type="evidence" value="ECO:0007669"/>
    <property type="project" value="InterPro"/>
</dbReference>
<dbReference type="PANTHER" id="PTHR12778:SF10">
    <property type="entry name" value="MAJOR FACILITATOR SUPERFAMILY DOMAIN-CONTAINING PROTEIN 3"/>
    <property type="match status" value="1"/>
</dbReference>
<feature type="transmembrane region" description="Helical" evidence="7">
    <location>
        <begin position="353"/>
        <end position="374"/>
    </location>
</feature>
<feature type="transmembrane region" description="Helical" evidence="7">
    <location>
        <begin position="16"/>
        <end position="42"/>
    </location>
</feature>
<dbReference type="RefSeq" id="WP_045231590.1">
    <property type="nucleotide sequence ID" value="NZ_BBJU01000023.1"/>
</dbReference>
<sequence>MLQATHADTKPSPVSVFAAVGGLYVGQSVIGGLTFLGLPAVLRTAGLPLDQIGLLYLIVLPWALKFLWSPFIERYRLPRVGKNRSRIIVGAGVGICACGLVFLAFTGPSPVSMAIAILFVVAVVTATVDIACDGYAVETLSAEHHGWANAAQVGGSYLGSAIGAGLFLVLVDWYGWQSATLVMAGLVVLLALPFIFGPAAKAKIETRDQMPSMRRALNRPHIRTGLVIAAVYVAAQKWGLAMLGPFLIDYGFDLATLGTFNGVGSMIVGFGGALLGGLLVRLYGSSRVLVFSIVAQTVLLCAFAAFSLHRDIADWVVMAVAITSSSGVMSIGFVALYACFMGWSDPRQAGVDFTLFQCMDGIVSMAGGIGAGAIAERFGYHTAFFIAAAISAAAVPIIALLSRRNAALMATS</sequence>
<gene>
    <name evidence="8" type="ORF">RRU01S_23_01440</name>
</gene>
<accession>A0A081CZH2</accession>
<dbReference type="Proteomes" id="UP000028701">
    <property type="component" value="Unassembled WGS sequence"/>
</dbReference>
<feature type="transmembrane region" description="Helical" evidence="7">
    <location>
        <begin position="87"/>
        <end position="105"/>
    </location>
</feature>
<reference evidence="8 9" key="1">
    <citation type="submission" date="2014-08" db="EMBL/GenBank/DDBJ databases">
        <title>Whole genome shotgun sequence of Rhizobium rubi NBRC 13261.</title>
        <authorList>
            <person name="Katano-Makiyama Y."/>
            <person name="Hosoyama A."/>
            <person name="Hashimoto M."/>
            <person name="Hosoyama Y."/>
            <person name="Noguchi M."/>
            <person name="Tsuchikane K."/>
            <person name="Uohara A."/>
            <person name="Ohji S."/>
            <person name="Ichikawa N."/>
            <person name="Kimura A."/>
            <person name="Yamazoe A."/>
            <person name="Fujita N."/>
        </authorList>
    </citation>
    <scope>NUCLEOTIDE SEQUENCE [LARGE SCALE GENOMIC DNA]</scope>
    <source>
        <strain evidence="8 9">NBRC 13261</strain>
    </source>
</reference>
<feature type="transmembrane region" description="Helical" evidence="7">
    <location>
        <begin position="288"/>
        <end position="309"/>
    </location>
</feature>
<keyword evidence="5 7" id="KW-1133">Transmembrane helix</keyword>
<feature type="transmembrane region" description="Helical" evidence="7">
    <location>
        <begin position="182"/>
        <end position="204"/>
    </location>
</feature>
<proteinExistence type="inferred from homology"/>
<keyword evidence="6 7" id="KW-0472">Membrane</keyword>
<dbReference type="GO" id="GO:0016020">
    <property type="term" value="C:membrane"/>
    <property type="evidence" value="ECO:0007669"/>
    <property type="project" value="UniProtKB-SubCell"/>
</dbReference>
<evidence type="ECO:0000313" key="9">
    <source>
        <dbReference type="Proteomes" id="UP000028701"/>
    </source>
</evidence>
<evidence type="ECO:0000256" key="1">
    <source>
        <dbReference type="ARBA" id="ARBA00004141"/>
    </source>
</evidence>
<dbReference type="AlphaFoldDB" id="A0A081CZH2"/>
<dbReference type="Gene3D" id="1.20.1250.20">
    <property type="entry name" value="MFS general substrate transporter like domains"/>
    <property type="match status" value="2"/>
</dbReference>
<dbReference type="InterPro" id="IPR011701">
    <property type="entry name" value="MFS"/>
</dbReference>
<evidence type="ECO:0000256" key="6">
    <source>
        <dbReference type="ARBA" id="ARBA00023136"/>
    </source>
</evidence>
<feature type="transmembrane region" description="Helical" evidence="7">
    <location>
        <begin position="315"/>
        <end position="341"/>
    </location>
</feature>
<evidence type="ECO:0000256" key="7">
    <source>
        <dbReference type="SAM" id="Phobius"/>
    </source>
</evidence>
<keyword evidence="4 7" id="KW-0812">Transmembrane</keyword>
<keyword evidence="3" id="KW-0813">Transport</keyword>
<dbReference type="Pfam" id="PF07690">
    <property type="entry name" value="MFS_1"/>
    <property type="match status" value="1"/>
</dbReference>
<feature type="transmembrane region" description="Helical" evidence="7">
    <location>
        <begin position="157"/>
        <end position="176"/>
    </location>
</feature>
<comment type="subcellular location">
    <subcellularLocation>
        <location evidence="1">Membrane</location>
        <topology evidence="1">Multi-pass membrane protein</topology>
    </subcellularLocation>
</comment>
<protein>
    <submittedName>
        <fullName evidence="8">Putative major facilitator superfamily transporter</fullName>
    </submittedName>
</protein>
<dbReference type="PANTHER" id="PTHR12778">
    <property type="entry name" value="SOLUTE CARRIER FAMILY 33 ACETYL-COA TRANSPORTER -RELATED"/>
    <property type="match status" value="1"/>
</dbReference>
<comment type="caution">
    <text evidence="8">The sequence shown here is derived from an EMBL/GenBank/DDBJ whole genome shotgun (WGS) entry which is preliminary data.</text>
</comment>
<feature type="transmembrane region" description="Helical" evidence="7">
    <location>
        <begin position="380"/>
        <end position="401"/>
    </location>
</feature>
<dbReference type="eggNOG" id="COG2223">
    <property type="taxonomic scope" value="Bacteria"/>
</dbReference>
<dbReference type="InterPro" id="IPR004752">
    <property type="entry name" value="AmpG_permease/AT-1"/>
</dbReference>
<comment type="similarity">
    <text evidence="2">Belongs to the major facilitator superfamily.</text>
</comment>
<name>A0A081CZH2_9HYPH</name>
<dbReference type="EMBL" id="BBJU01000023">
    <property type="protein sequence ID" value="GAK72068.1"/>
    <property type="molecule type" value="Genomic_DNA"/>
</dbReference>
<feature type="transmembrane region" description="Helical" evidence="7">
    <location>
        <begin position="111"/>
        <end position="136"/>
    </location>
</feature>